<dbReference type="Proteomes" id="UP001159428">
    <property type="component" value="Unassembled WGS sequence"/>
</dbReference>
<accession>A0AAU9WMY9</accession>
<sequence>MDEQNELERSVSDTINDEPHQNARTECRKHVFLFNCDKLYSLDSVEKLLLNMKGDIRQQLSFDIVKTSFRLSEMSHVAGKAIPKLQMDVAFFVVHANEPCLSINEENAGIGYAKIYKALLRATGGKVIVVIGGDDHYKNQDEEESSLISRWAKRKVSSQFTDEFLDGRKSFIFSWNKTYRKIHEEALLHYFDSSKRGRKFERKPNDRPRVPQETLHKTPVTEEPGAKEHVQFTD</sequence>
<gene>
    <name evidence="2" type="ORF">PMEA_00008281</name>
</gene>
<protein>
    <submittedName>
        <fullName evidence="2">Uncharacterized protein</fullName>
    </submittedName>
</protein>
<dbReference type="EMBL" id="CALNXJ010000017">
    <property type="protein sequence ID" value="CAH3119413.1"/>
    <property type="molecule type" value="Genomic_DNA"/>
</dbReference>
<feature type="compositionally biased region" description="Basic and acidic residues" evidence="1">
    <location>
        <begin position="202"/>
        <end position="234"/>
    </location>
</feature>
<feature type="region of interest" description="Disordered" evidence="1">
    <location>
        <begin position="1"/>
        <end position="20"/>
    </location>
</feature>
<keyword evidence="3" id="KW-1185">Reference proteome</keyword>
<feature type="region of interest" description="Disordered" evidence="1">
    <location>
        <begin position="198"/>
        <end position="234"/>
    </location>
</feature>
<organism evidence="2 3">
    <name type="scientific">Pocillopora meandrina</name>
    <dbReference type="NCBI Taxonomy" id="46732"/>
    <lineage>
        <taxon>Eukaryota</taxon>
        <taxon>Metazoa</taxon>
        <taxon>Cnidaria</taxon>
        <taxon>Anthozoa</taxon>
        <taxon>Hexacorallia</taxon>
        <taxon>Scleractinia</taxon>
        <taxon>Astrocoeniina</taxon>
        <taxon>Pocilloporidae</taxon>
        <taxon>Pocillopora</taxon>
    </lineage>
</organism>
<name>A0AAU9WMY9_9CNID</name>
<dbReference type="AlphaFoldDB" id="A0AAU9WMY9"/>
<evidence type="ECO:0000256" key="1">
    <source>
        <dbReference type="SAM" id="MobiDB-lite"/>
    </source>
</evidence>
<reference evidence="2 3" key="1">
    <citation type="submission" date="2022-05" db="EMBL/GenBank/DDBJ databases">
        <authorList>
            <consortium name="Genoscope - CEA"/>
            <person name="William W."/>
        </authorList>
    </citation>
    <scope>NUCLEOTIDE SEQUENCE [LARGE SCALE GENOMIC DNA]</scope>
</reference>
<feature type="non-terminal residue" evidence="2">
    <location>
        <position position="234"/>
    </location>
</feature>
<proteinExistence type="predicted"/>
<evidence type="ECO:0000313" key="2">
    <source>
        <dbReference type="EMBL" id="CAH3119413.1"/>
    </source>
</evidence>
<evidence type="ECO:0000313" key="3">
    <source>
        <dbReference type="Proteomes" id="UP001159428"/>
    </source>
</evidence>
<comment type="caution">
    <text evidence="2">The sequence shown here is derived from an EMBL/GenBank/DDBJ whole genome shotgun (WGS) entry which is preliminary data.</text>
</comment>